<evidence type="ECO:0000313" key="3">
    <source>
        <dbReference type="Proteomes" id="UP001303160"/>
    </source>
</evidence>
<gene>
    <name evidence="2" type="ORF">QBC40DRAFT_258449</name>
</gene>
<evidence type="ECO:0000313" key="2">
    <source>
        <dbReference type="EMBL" id="KAK4195994.1"/>
    </source>
</evidence>
<dbReference type="Proteomes" id="UP001303160">
    <property type="component" value="Unassembled WGS sequence"/>
</dbReference>
<reference evidence="2" key="1">
    <citation type="journal article" date="2023" name="Mol. Phylogenet. Evol.">
        <title>Genome-scale phylogeny and comparative genomics of the fungal order Sordariales.</title>
        <authorList>
            <person name="Hensen N."/>
            <person name="Bonometti L."/>
            <person name="Westerberg I."/>
            <person name="Brannstrom I.O."/>
            <person name="Guillou S."/>
            <person name="Cros-Aarteil S."/>
            <person name="Calhoun S."/>
            <person name="Haridas S."/>
            <person name="Kuo A."/>
            <person name="Mondo S."/>
            <person name="Pangilinan J."/>
            <person name="Riley R."/>
            <person name="LaButti K."/>
            <person name="Andreopoulos B."/>
            <person name="Lipzen A."/>
            <person name="Chen C."/>
            <person name="Yan M."/>
            <person name="Daum C."/>
            <person name="Ng V."/>
            <person name="Clum A."/>
            <person name="Steindorff A."/>
            <person name="Ohm R.A."/>
            <person name="Martin F."/>
            <person name="Silar P."/>
            <person name="Natvig D.O."/>
            <person name="Lalanne C."/>
            <person name="Gautier V."/>
            <person name="Ament-Velasquez S.L."/>
            <person name="Kruys A."/>
            <person name="Hutchinson M.I."/>
            <person name="Powell A.J."/>
            <person name="Barry K."/>
            <person name="Miller A.N."/>
            <person name="Grigoriev I.V."/>
            <person name="Debuchy R."/>
            <person name="Gladieux P."/>
            <person name="Hiltunen Thoren M."/>
            <person name="Johannesson H."/>
        </authorList>
    </citation>
    <scope>NUCLEOTIDE SEQUENCE</scope>
    <source>
        <strain evidence="2">CBS 315.58</strain>
    </source>
</reference>
<feature type="compositionally biased region" description="Basic and acidic residues" evidence="1">
    <location>
        <begin position="22"/>
        <end position="32"/>
    </location>
</feature>
<proteinExistence type="predicted"/>
<evidence type="ECO:0000256" key="1">
    <source>
        <dbReference type="SAM" id="MobiDB-lite"/>
    </source>
</evidence>
<keyword evidence="3" id="KW-1185">Reference proteome</keyword>
<sequence>MQDHKAFTAAVRESNAWAREKLIKEMRPETKQDTATAASSSQEKKKSKKKNPMARSEYITALEAWHSELDALREDWALEVLGRLYMFAFYQDPTDFQRAYKLIHCRTWTYRFFLMGGRITGPLYRRVHNLRHPNSAVCRLSMDCVPWRKVQDEYIERKRAIDAKYARPLGNTSRQEQVHNNLRRRVNRQFFPFIPSELFNNWSPFYLGQQCVHIRAETVQTPPDRSWITKVSILDREGKPFWSAHFAQAL</sequence>
<organism evidence="2 3">
    <name type="scientific">Triangularia verruculosa</name>
    <dbReference type="NCBI Taxonomy" id="2587418"/>
    <lineage>
        <taxon>Eukaryota</taxon>
        <taxon>Fungi</taxon>
        <taxon>Dikarya</taxon>
        <taxon>Ascomycota</taxon>
        <taxon>Pezizomycotina</taxon>
        <taxon>Sordariomycetes</taxon>
        <taxon>Sordariomycetidae</taxon>
        <taxon>Sordariales</taxon>
        <taxon>Podosporaceae</taxon>
        <taxon>Triangularia</taxon>
    </lineage>
</organism>
<feature type="region of interest" description="Disordered" evidence="1">
    <location>
        <begin position="22"/>
        <end position="52"/>
    </location>
</feature>
<reference evidence="2" key="2">
    <citation type="submission" date="2023-05" db="EMBL/GenBank/DDBJ databases">
        <authorList>
            <consortium name="Lawrence Berkeley National Laboratory"/>
            <person name="Steindorff A."/>
            <person name="Hensen N."/>
            <person name="Bonometti L."/>
            <person name="Westerberg I."/>
            <person name="Brannstrom I.O."/>
            <person name="Guillou S."/>
            <person name="Cros-Aarteil S."/>
            <person name="Calhoun S."/>
            <person name="Haridas S."/>
            <person name="Kuo A."/>
            <person name="Mondo S."/>
            <person name="Pangilinan J."/>
            <person name="Riley R."/>
            <person name="Labutti K."/>
            <person name="Andreopoulos B."/>
            <person name="Lipzen A."/>
            <person name="Chen C."/>
            <person name="Yanf M."/>
            <person name="Daum C."/>
            <person name="Ng V."/>
            <person name="Clum A."/>
            <person name="Ohm R."/>
            <person name="Martin F."/>
            <person name="Silar P."/>
            <person name="Natvig D."/>
            <person name="Lalanne C."/>
            <person name="Gautier V."/>
            <person name="Ament-Velasquez S.L."/>
            <person name="Kruys A."/>
            <person name="Hutchinson M.I."/>
            <person name="Powell A.J."/>
            <person name="Barry K."/>
            <person name="Miller A.N."/>
            <person name="Grigoriev I.V."/>
            <person name="Debuchy R."/>
            <person name="Gladieux P."/>
            <person name="Thoren M.H."/>
            <person name="Johannesson H."/>
        </authorList>
    </citation>
    <scope>NUCLEOTIDE SEQUENCE</scope>
    <source>
        <strain evidence="2">CBS 315.58</strain>
    </source>
</reference>
<dbReference type="AlphaFoldDB" id="A0AAN6X8D0"/>
<comment type="caution">
    <text evidence="2">The sequence shown here is derived from an EMBL/GenBank/DDBJ whole genome shotgun (WGS) entry which is preliminary data.</text>
</comment>
<accession>A0AAN6X8D0</accession>
<name>A0AAN6X8D0_9PEZI</name>
<protein>
    <submittedName>
        <fullName evidence="2">Uncharacterized protein</fullName>
    </submittedName>
</protein>
<dbReference type="EMBL" id="MU863996">
    <property type="protein sequence ID" value="KAK4195994.1"/>
    <property type="molecule type" value="Genomic_DNA"/>
</dbReference>